<keyword evidence="2" id="KW-0812">Transmembrane</keyword>
<name>A0A4P9Y0F7_9FUNG</name>
<feature type="compositionally biased region" description="Basic and acidic residues" evidence="1">
    <location>
        <begin position="203"/>
        <end position="216"/>
    </location>
</feature>
<keyword evidence="5" id="KW-1185">Reference proteome</keyword>
<feature type="compositionally biased region" description="Low complexity" evidence="1">
    <location>
        <begin position="132"/>
        <end position="151"/>
    </location>
</feature>
<dbReference type="EMBL" id="KZ988420">
    <property type="protein sequence ID" value="RKP12235.1"/>
    <property type="molecule type" value="Genomic_DNA"/>
</dbReference>
<feature type="region of interest" description="Disordered" evidence="1">
    <location>
        <begin position="415"/>
        <end position="524"/>
    </location>
</feature>
<feature type="compositionally biased region" description="Low complexity" evidence="1">
    <location>
        <begin position="85"/>
        <end position="103"/>
    </location>
</feature>
<organism evidence="4 5">
    <name type="scientific">Piptocephalis cylindrospora</name>
    <dbReference type="NCBI Taxonomy" id="1907219"/>
    <lineage>
        <taxon>Eukaryota</taxon>
        <taxon>Fungi</taxon>
        <taxon>Fungi incertae sedis</taxon>
        <taxon>Zoopagomycota</taxon>
        <taxon>Zoopagomycotina</taxon>
        <taxon>Zoopagomycetes</taxon>
        <taxon>Zoopagales</taxon>
        <taxon>Piptocephalidaceae</taxon>
        <taxon>Piptocephalis</taxon>
    </lineage>
</organism>
<feature type="signal peptide" evidence="3">
    <location>
        <begin position="1"/>
        <end position="26"/>
    </location>
</feature>
<accession>A0A4P9Y0F7</accession>
<feature type="region of interest" description="Disordered" evidence="1">
    <location>
        <begin position="201"/>
        <end position="226"/>
    </location>
</feature>
<feature type="region of interest" description="Disordered" evidence="1">
    <location>
        <begin position="76"/>
        <end position="182"/>
    </location>
</feature>
<dbReference type="AlphaFoldDB" id="A0A4P9Y0F7"/>
<feature type="compositionally biased region" description="Basic and acidic residues" evidence="1">
    <location>
        <begin position="356"/>
        <end position="372"/>
    </location>
</feature>
<evidence type="ECO:0000256" key="3">
    <source>
        <dbReference type="SAM" id="SignalP"/>
    </source>
</evidence>
<dbReference type="Proteomes" id="UP000267251">
    <property type="component" value="Unassembled WGS sequence"/>
</dbReference>
<gene>
    <name evidence="4" type="ORF">BJ684DRAFT_21212</name>
</gene>
<keyword evidence="3" id="KW-0732">Signal</keyword>
<keyword evidence="2" id="KW-0472">Membrane</keyword>
<evidence type="ECO:0000256" key="2">
    <source>
        <dbReference type="SAM" id="Phobius"/>
    </source>
</evidence>
<evidence type="ECO:0000313" key="4">
    <source>
        <dbReference type="EMBL" id="RKP12235.1"/>
    </source>
</evidence>
<keyword evidence="2" id="KW-1133">Transmembrane helix</keyword>
<feature type="transmembrane region" description="Helical" evidence="2">
    <location>
        <begin position="50"/>
        <end position="69"/>
    </location>
</feature>
<evidence type="ECO:0000313" key="5">
    <source>
        <dbReference type="Proteomes" id="UP000267251"/>
    </source>
</evidence>
<feature type="region of interest" description="Disordered" evidence="1">
    <location>
        <begin position="356"/>
        <end position="384"/>
    </location>
</feature>
<reference evidence="5" key="1">
    <citation type="journal article" date="2018" name="Nat. Microbiol.">
        <title>Leveraging single-cell genomics to expand the fungal tree of life.</title>
        <authorList>
            <person name="Ahrendt S.R."/>
            <person name="Quandt C.A."/>
            <person name="Ciobanu D."/>
            <person name="Clum A."/>
            <person name="Salamov A."/>
            <person name="Andreopoulos B."/>
            <person name="Cheng J.F."/>
            <person name="Woyke T."/>
            <person name="Pelin A."/>
            <person name="Henrissat B."/>
            <person name="Reynolds N.K."/>
            <person name="Benny G.L."/>
            <person name="Smith M.E."/>
            <person name="James T.Y."/>
            <person name="Grigoriev I.V."/>
        </authorList>
    </citation>
    <scope>NUCLEOTIDE SEQUENCE [LARGE SCALE GENOMIC DNA]</scope>
</reference>
<dbReference type="OrthoDB" id="10546765at2759"/>
<feature type="chain" id="PRO_5020298399" evidence="3">
    <location>
        <begin position="27"/>
        <end position="524"/>
    </location>
</feature>
<protein>
    <submittedName>
        <fullName evidence="4">Uncharacterized protein</fullName>
    </submittedName>
</protein>
<feature type="compositionally biased region" description="Acidic residues" evidence="1">
    <location>
        <begin position="430"/>
        <end position="440"/>
    </location>
</feature>
<sequence>MSIQASSHLLLAAVLLLVASSASTLAASVDTANSPSSSSSSSSNATTIAVSVVGGVGVAGIALFVGYLLHTRRRSITPHTSGEKSSMPRSSSLSPTSSSSPSPGKISRYLAFWSTPSPPKGKGRLMTEEDVGLSGSTRGGSSTTPSPTSASQRNSSGASGLTDADRERRAGHRTSGRWSIPYPYPAAPSPIYAPDAKYLSASSRERMTPHRSKTPERGMSTDSLGGGSVYDEVHLETVPSHMSNDPAHPHHHRDSLSIPEEDHIHPDVLAGSSGEVGDPGSIRESAFFGYQGPLGIPTVLPGMERASSVPVDPQLLTLHPAVSSSSNTTTPSETPKRFSLGLGLKDLGEEMRRVISGGERKEDEERKEEDRPTVIMMDSSSPMPEAEQVEMIRASPMETAEAHPVQTAAPMEWSFGQGRKGLPRLTTGSDGEEEVGEDEERGGRAGRRREMALGAPRPQRASFHGVMSWEAGANLQRSSTLRRSVRTATRRTTASPTMIQSSNVQEEDENEAEVKAGGNEVKHV</sequence>
<evidence type="ECO:0000256" key="1">
    <source>
        <dbReference type="SAM" id="MobiDB-lite"/>
    </source>
</evidence>
<proteinExistence type="predicted"/>